<dbReference type="Pfam" id="PF05193">
    <property type="entry name" value="Peptidase_M16_C"/>
    <property type="match status" value="1"/>
</dbReference>
<dbReference type="KEGG" id="nall:PP769_15945"/>
<dbReference type="Gene3D" id="3.30.830.10">
    <property type="entry name" value="Metalloenzyme, LuxS/M16 peptidase-like"/>
    <property type="match status" value="2"/>
</dbReference>
<dbReference type="RefSeq" id="WP_312641933.1">
    <property type="nucleotide sequence ID" value="NZ_CP116967.1"/>
</dbReference>
<dbReference type="SUPFAM" id="SSF63411">
    <property type="entry name" value="LuxS/MPP-like metallohydrolase"/>
    <property type="match status" value="2"/>
</dbReference>
<dbReference type="PANTHER" id="PTHR11851:SF49">
    <property type="entry name" value="MITOCHONDRIAL-PROCESSING PEPTIDASE SUBUNIT ALPHA"/>
    <property type="match status" value="1"/>
</dbReference>
<dbReference type="Pfam" id="PF00675">
    <property type="entry name" value="Peptidase_M16"/>
    <property type="match status" value="1"/>
</dbReference>
<accession>A0AA96G8N5</accession>
<organism evidence="4 5">
    <name type="scientific">Candidatus Nitrospira allomarina</name>
    <dbReference type="NCBI Taxonomy" id="3020900"/>
    <lineage>
        <taxon>Bacteria</taxon>
        <taxon>Pseudomonadati</taxon>
        <taxon>Nitrospirota</taxon>
        <taxon>Nitrospiria</taxon>
        <taxon>Nitrospirales</taxon>
        <taxon>Nitrospiraceae</taxon>
        <taxon>Nitrospira</taxon>
    </lineage>
</organism>
<gene>
    <name evidence="4" type="ORF">PP769_15945</name>
</gene>
<evidence type="ECO:0000313" key="4">
    <source>
        <dbReference type="EMBL" id="WNM57444.1"/>
    </source>
</evidence>
<dbReference type="AlphaFoldDB" id="A0AA96G8N5"/>
<name>A0AA96G8N5_9BACT</name>
<dbReference type="PANTHER" id="PTHR11851">
    <property type="entry name" value="METALLOPROTEASE"/>
    <property type="match status" value="1"/>
</dbReference>
<evidence type="ECO:0000259" key="2">
    <source>
        <dbReference type="Pfam" id="PF00675"/>
    </source>
</evidence>
<dbReference type="InterPro" id="IPR011765">
    <property type="entry name" value="Pept_M16_N"/>
</dbReference>
<dbReference type="Proteomes" id="UP001302719">
    <property type="component" value="Chromosome"/>
</dbReference>
<reference evidence="4 5" key="1">
    <citation type="submission" date="2023-01" db="EMBL/GenBank/DDBJ databases">
        <title>Cultivation and genomic characterization of new, ubiquitous marine nitrite-oxidizing bacteria from the Nitrospirales.</title>
        <authorList>
            <person name="Mueller A.J."/>
            <person name="Daebeler A."/>
            <person name="Herbold C.W."/>
            <person name="Kirkegaard R.H."/>
            <person name="Daims H."/>
        </authorList>
    </citation>
    <scope>NUCLEOTIDE SEQUENCE [LARGE SCALE GENOMIC DNA]</scope>
    <source>
        <strain evidence="4 5">VA</strain>
    </source>
</reference>
<dbReference type="GO" id="GO:0046872">
    <property type="term" value="F:metal ion binding"/>
    <property type="evidence" value="ECO:0007669"/>
    <property type="project" value="InterPro"/>
</dbReference>
<dbReference type="InterPro" id="IPR011249">
    <property type="entry name" value="Metalloenz_LuxS/M16"/>
</dbReference>
<evidence type="ECO:0000313" key="5">
    <source>
        <dbReference type="Proteomes" id="UP001302719"/>
    </source>
</evidence>
<protein>
    <submittedName>
        <fullName evidence="4">Pitrilysin family protein</fullName>
    </submittedName>
</protein>
<evidence type="ECO:0000259" key="3">
    <source>
        <dbReference type="Pfam" id="PF05193"/>
    </source>
</evidence>
<keyword evidence="5" id="KW-1185">Reference proteome</keyword>
<dbReference type="InterPro" id="IPR050361">
    <property type="entry name" value="MPP/UQCRC_Complex"/>
</dbReference>
<dbReference type="InterPro" id="IPR007863">
    <property type="entry name" value="Peptidase_M16_C"/>
</dbReference>
<proteinExistence type="inferred from homology"/>
<evidence type="ECO:0000256" key="1">
    <source>
        <dbReference type="ARBA" id="ARBA00007261"/>
    </source>
</evidence>
<feature type="domain" description="Peptidase M16 C-terminal" evidence="3">
    <location>
        <begin position="259"/>
        <end position="433"/>
    </location>
</feature>
<feature type="domain" description="Peptidase M16 N-terminal" evidence="2">
    <location>
        <begin position="63"/>
        <end position="140"/>
    </location>
</feature>
<dbReference type="EMBL" id="CP116967">
    <property type="protein sequence ID" value="WNM57444.1"/>
    <property type="molecule type" value="Genomic_DNA"/>
</dbReference>
<comment type="similarity">
    <text evidence="1">Belongs to the peptidase M16 family.</text>
</comment>
<sequence length="519" mass="58740">MGTGNRLMRWSKRLGLLGLVWCVCAGTVFGQDLASFEQRVTRHTLKNGWTFIIVERPVAPVFAFMTRVNVGSAQEIMGQTGLAHMFEHMAFKGTPHIGTTDYDAEKVALEALEEAYQAYQTEKFASDPDPEKVERLYAVFKERQQQASSYVVKNEFGDIIEREGGVALNAFTGADVTGYFYALPANKVELFAYLESERFLHPVFREFYEERDVVMEERRMRTESQPFGRLLEQFVATAYMAHPYHHPVIGFASDIQSYTMTDAKKFYEEQYVPTNLVTAIVGDVKAEAVIPILEKYFNRIPSAPVPPPLRIVEPPSIAEKIVKLQDPSQPLYVEGYHKPPVTHADQPVYDAIDDILTNGRTSRLYRSMIRDKRIAVSVGAYGEYPGDKYPHVWMAYAVPGRGVTNDTVQQALREEFDRLKTQDVSDEELARFRTRAKAGLVRALNNNLGLAMHLTDYQMLFGDWRELFRSIDRLDQVTKADIRRVANTMFQSTNRIVGMIETVSPAGGPQPVTSGEGQS</sequence>